<proteinExistence type="predicted"/>
<gene>
    <name evidence="1" type="ORF">OCL97_05050</name>
</gene>
<dbReference type="EMBL" id="JAOTJD010000006">
    <property type="protein sequence ID" value="MFD3263335.1"/>
    <property type="molecule type" value="Genomic_DNA"/>
</dbReference>
<protein>
    <submittedName>
        <fullName evidence="1">DUF1320 domain-containing protein</fullName>
    </submittedName>
</protein>
<evidence type="ECO:0000313" key="2">
    <source>
        <dbReference type="Proteomes" id="UP001598130"/>
    </source>
</evidence>
<accession>A0ABW6CJT1</accession>
<reference evidence="1 2" key="1">
    <citation type="submission" date="2022-09" db="EMBL/GenBank/DDBJ databases">
        <title>New species of Phenylobacterium.</title>
        <authorList>
            <person name="Mieszkin S."/>
        </authorList>
    </citation>
    <scope>NUCLEOTIDE SEQUENCE [LARGE SCALE GENOMIC DNA]</scope>
    <source>
        <strain evidence="1 2">HK31-G</strain>
    </source>
</reference>
<dbReference type="InterPro" id="IPR009752">
    <property type="entry name" value="Phage_Mu_GpJ"/>
</dbReference>
<name>A0ABW6CJT1_9CAUL</name>
<dbReference type="Pfam" id="PF07030">
    <property type="entry name" value="Phage_Mu_Gp36"/>
    <property type="match status" value="1"/>
</dbReference>
<sequence length="146" mass="15074">MPYAAVADFVETVTDAEALALAKAVAPATGYDSARILGALTDASAELDTYFAARYPTPLNPVPEPAKQAAIAIAREALDRQGRDHVKTAAARWRAWAKDVAKGLAVLGGGAVGEDLPAASAGSGAQYAAPERIFTDDSLSRFTGRG</sequence>
<keyword evidence="2" id="KW-1185">Reference proteome</keyword>
<dbReference type="Proteomes" id="UP001598130">
    <property type="component" value="Unassembled WGS sequence"/>
</dbReference>
<organism evidence="1 2">
    <name type="scientific">Phenylobacterium ferrooxidans</name>
    <dbReference type="NCBI Taxonomy" id="2982689"/>
    <lineage>
        <taxon>Bacteria</taxon>
        <taxon>Pseudomonadati</taxon>
        <taxon>Pseudomonadota</taxon>
        <taxon>Alphaproteobacteria</taxon>
        <taxon>Caulobacterales</taxon>
        <taxon>Caulobacteraceae</taxon>
        <taxon>Phenylobacterium</taxon>
    </lineage>
</organism>
<comment type="caution">
    <text evidence="1">The sequence shown here is derived from an EMBL/GenBank/DDBJ whole genome shotgun (WGS) entry which is preliminary data.</text>
</comment>
<evidence type="ECO:0000313" key="1">
    <source>
        <dbReference type="EMBL" id="MFD3263335.1"/>
    </source>
</evidence>
<dbReference type="RefSeq" id="WP_377368159.1">
    <property type="nucleotide sequence ID" value="NZ_JAOTJD010000006.1"/>
</dbReference>